<reference evidence="4" key="1">
    <citation type="submission" date="2020-05" db="EMBL/GenBank/DDBJ databases">
        <authorList>
            <person name="Chiriac C."/>
            <person name="Salcher M."/>
            <person name="Ghai R."/>
            <person name="Kavagutti S V."/>
        </authorList>
    </citation>
    <scope>NUCLEOTIDE SEQUENCE</scope>
</reference>
<dbReference type="EMBL" id="CAEZZL010000189">
    <property type="protein sequence ID" value="CAB4774057.1"/>
    <property type="molecule type" value="Genomic_DNA"/>
</dbReference>
<dbReference type="Pfam" id="PF01297">
    <property type="entry name" value="ZnuA"/>
    <property type="match status" value="1"/>
</dbReference>
<dbReference type="PRINTS" id="PR00691">
    <property type="entry name" value="ADHESINB"/>
</dbReference>
<dbReference type="InterPro" id="IPR006127">
    <property type="entry name" value="ZnuA-like"/>
</dbReference>
<name>A0A6J6VU21_9ZZZZ</name>
<dbReference type="GO" id="GO:0007155">
    <property type="term" value="P:cell adhesion"/>
    <property type="evidence" value="ECO:0007669"/>
    <property type="project" value="InterPro"/>
</dbReference>
<dbReference type="Gene3D" id="3.40.50.1980">
    <property type="entry name" value="Nitrogenase molybdenum iron protein domain"/>
    <property type="match status" value="2"/>
</dbReference>
<dbReference type="EMBL" id="CAFBQH010000126">
    <property type="protein sequence ID" value="CAB5056510.1"/>
    <property type="molecule type" value="Genomic_DNA"/>
</dbReference>
<dbReference type="PANTHER" id="PTHR42953:SF3">
    <property type="entry name" value="HIGH-AFFINITY ZINC UPTAKE SYSTEM PROTEIN ZNUA"/>
    <property type="match status" value="1"/>
</dbReference>
<comment type="similarity">
    <text evidence="1">Belongs to the bacterial solute-binding protein 9 family.</text>
</comment>
<dbReference type="GO" id="GO:0046872">
    <property type="term" value="F:metal ion binding"/>
    <property type="evidence" value="ECO:0007669"/>
    <property type="project" value="InterPro"/>
</dbReference>
<accession>A0A6J6VU21</accession>
<dbReference type="PANTHER" id="PTHR42953">
    <property type="entry name" value="HIGH-AFFINITY ZINC UPTAKE SYSTEM PROTEIN ZNUA-RELATED"/>
    <property type="match status" value="1"/>
</dbReference>
<evidence type="ECO:0000256" key="2">
    <source>
        <dbReference type="ARBA" id="ARBA00022448"/>
    </source>
</evidence>
<dbReference type="InterPro" id="IPR050492">
    <property type="entry name" value="Bact_metal-bind_prot9"/>
</dbReference>
<dbReference type="PRINTS" id="PR00690">
    <property type="entry name" value="ADHESNFAMILY"/>
</dbReference>
<evidence type="ECO:0000256" key="3">
    <source>
        <dbReference type="ARBA" id="ARBA00022729"/>
    </source>
</evidence>
<dbReference type="GO" id="GO:0030001">
    <property type="term" value="P:metal ion transport"/>
    <property type="evidence" value="ECO:0007669"/>
    <property type="project" value="InterPro"/>
</dbReference>
<sequence length="320" mass="34002">MRIIPIAKIALLTAVISSCSGAGSTASSDTHNTDVNRALVVAASFYPIEEITNRVGGDFVITIEMTPPGQSAHDVQLTIKDREELASASLVFYMGNGFQPDIEKAVTTLPARITAVDLLQSVPLLPVDAQLEGTVGVPDGEVLNTGQDPHVWLDPANMIAMTHEITDAMVKARPDLSAGFEANAVAYIKELESLGTFIDTSFAQCESDVLVTSHRAFAYFAQRAHLTQVAIAGVNPEEEPSVKSLETIANFAKANKVSTIFFETLLPADLAQTLATKVGATTDVLDPVEGIDSDARASGATYISIQQDNVARVVKGLRCS</sequence>
<gene>
    <name evidence="4" type="ORF">UFOPK2870_01478</name>
    <name evidence="5" type="ORF">UFOPK4293_01517</name>
</gene>
<protein>
    <submittedName>
        <fullName evidence="4">Unannotated protein</fullName>
    </submittedName>
</protein>
<keyword evidence="2" id="KW-0813">Transport</keyword>
<dbReference type="AlphaFoldDB" id="A0A6J6VU21"/>
<dbReference type="InterPro" id="IPR006128">
    <property type="entry name" value="Lipoprotein_PsaA-like"/>
</dbReference>
<keyword evidence="3" id="KW-0732">Signal</keyword>
<evidence type="ECO:0000256" key="1">
    <source>
        <dbReference type="ARBA" id="ARBA00011028"/>
    </source>
</evidence>
<organism evidence="4">
    <name type="scientific">freshwater metagenome</name>
    <dbReference type="NCBI Taxonomy" id="449393"/>
    <lineage>
        <taxon>unclassified sequences</taxon>
        <taxon>metagenomes</taxon>
        <taxon>ecological metagenomes</taxon>
    </lineage>
</organism>
<proteinExistence type="inferred from homology"/>
<dbReference type="PROSITE" id="PS51257">
    <property type="entry name" value="PROKAR_LIPOPROTEIN"/>
    <property type="match status" value="1"/>
</dbReference>
<evidence type="ECO:0000313" key="4">
    <source>
        <dbReference type="EMBL" id="CAB4774057.1"/>
    </source>
</evidence>
<dbReference type="SUPFAM" id="SSF53807">
    <property type="entry name" value="Helical backbone' metal receptor"/>
    <property type="match status" value="1"/>
</dbReference>
<dbReference type="InterPro" id="IPR006129">
    <property type="entry name" value="AdhesinB"/>
</dbReference>
<evidence type="ECO:0000313" key="5">
    <source>
        <dbReference type="EMBL" id="CAB5056510.1"/>
    </source>
</evidence>